<evidence type="ECO:0000313" key="1">
    <source>
        <dbReference type="EMBL" id="QHX42415.1"/>
    </source>
</evidence>
<protein>
    <submittedName>
        <fullName evidence="1">Uncharacterized protein</fullName>
    </submittedName>
</protein>
<dbReference type="EMBL" id="CP048020">
    <property type="protein sequence ID" value="QHX42415.1"/>
    <property type="molecule type" value="Genomic_DNA"/>
</dbReference>
<dbReference type="RefSeq" id="WP_162662277.1">
    <property type="nucleotide sequence ID" value="NZ_CP048020.1"/>
</dbReference>
<dbReference type="KEGG" id="trz:GWP43_01950"/>
<gene>
    <name evidence="1" type="ORF">GWP43_01950</name>
</gene>
<evidence type="ECO:0000313" key="2">
    <source>
        <dbReference type="Proteomes" id="UP000464374"/>
    </source>
</evidence>
<accession>A0A6P1XYL0</accession>
<name>A0A6P1XYL0_9SPIR</name>
<reference evidence="1 2" key="1">
    <citation type="submission" date="2020-01" db="EMBL/GenBank/DDBJ databases">
        <title>Complete genome sequence of a human oral phylogroup 1 Treponema sp. strain ATCC 700766, originally isolated from periodontitis dental plaque.</title>
        <authorList>
            <person name="Chan Y."/>
            <person name="Huo Y.-B."/>
            <person name="Yu X.-L."/>
            <person name="Zeng H."/>
            <person name="Leung W.-K."/>
            <person name="Watt R.M."/>
        </authorList>
    </citation>
    <scope>NUCLEOTIDE SEQUENCE [LARGE SCALE GENOMIC DNA]</scope>
    <source>
        <strain evidence="1 2">OMZ 804</strain>
    </source>
</reference>
<dbReference type="Proteomes" id="UP000464374">
    <property type="component" value="Chromosome"/>
</dbReference>
<organism evidence="1 2">
    <name type="scientific">Treponema vincentii</name>
    <dbReference type="NCBI Taxonomy" id="69710"/>
    <lineage>
        <taxon>Bacteria</taxon>
        <taxon>Pseudomonadati</taxon>
        <taxon>Spirochaetota</taxon>
        <taxon>Spirochaetia</taxon>
        <taxon>Spirochaetales</taxon>
        <taxon>Treponemataceae</taxon>
        <taxon>Treponema</taxon>
    </lineage>
</organism>
<dbReference type="AlphaFoldDB" id="A0A6P1XYL0"/>
<proteinExistence type="predicted"/>
<sequence>MNDLLKEMSATVMRNIYNYGRPNGSDYTEYMKIPANIYFEKIKKSEREVTILEYMLNWSMYEAFSIHNMGQEKIAEQEELASFIVKEAKKNNIDITKIKEDVALLKFIKQTAFNILDEKVFSFISYCLFASKDCILNGNAYWKQINTAILKKVYLDSLNTNKDETWDFPSTCFITTGEAPIPFDPDYTQGPKYEFNDKNKLYAEFYLPQSDKFVGIIIETLPLFSELTIQEVYDWCLLDFIIKPEINKQSYPRMYFTDKPRSSRRAIHNLMQLIFTDYAKNKKKKEIELFVTDIFNDLFWVFLGETPKTELGYFEAKPAIVYCLYRAIKYLSRDSFKNIVITVRHNALQDEFLFFQNLKKQKAAHFSFTEMANNYGNQKITDARYEHFKNQSEEDRVNSEKIQKEIEGERYSIFCMMFYFFLWDLGKQLPVSPYVTEEALTHYFFQHGELMEKFYEPFIDESWNREYGENSDERKKNRRMNTTWTDPQKWVELFNLLLKDYKINNTVTNQPINIFNFENIELKTELLKVLLSNFSQIEEKQIDKLLNVMDFAGELKERKNLYCQPKKNMMFTSDDAAEAEIMTLKNNQKTLKEIDCGFEVDNYIQIPVPCVSVRDRSCMFLRKFTCRFFSDTDKKYRYEKKERRKKTYTIQYYENYRETNKNNFFCHTLYAAERNTARHYVDMYSLSNILDDTYPANLLEAFIDAKDFILSLKEEKKNSQTELLILEYQLDFLTRHLYMYAEKCNLLENPLKAIGDIWDIIYTNDKNINGTIKSKFLGSLDYAATLGVQYLREIKWFFENLYCIDSTFKDFYYSSIATYLVYLTINLQSQ</sequence>